<organism evidence="7 8">
    <name type="scientific">Petrolisthes cinctipes</name>
    <name type="common">Flat porcelain crab</name>
    <dbReference type="NCBI Taxonomy" id="88211"/>
    <lineage>
        <taxon>Eukaryota</taxon>
        <taxon>Metazoa</taxon>
        <taxon>Ecdysozoa</taxon>
        <taxon>Arthropoda</taxon>
        <taxon>Crustacea</taxon>
        <taxon>Multicrustacea</taxon>
        <taxon>Malacostraca</taxon>
        <taxon>Eumalacostraca</taxon>
        <taxon>Eucarida</taxon>
        <taxon>Decapoda</taxon>
        <taxon>Pleocyemata</taxon>
        <taxon>Anomura</taxon>
        <taxon>Galatheoidea</taxon>
        <taxon>Porcellanidae</taxon>
        <taxon>Petrolisthes</taxon>
    </lineage>
</organism>
<name>A0AAE1KLJ6_PETCI</name>
<evidence type="ECO:0000256" key="3">
    <source>
        <dbReference type="ARBA" id="ARBA00022989"/>
    </source>
</evidence>
<evidence type="ECO:0000256" key="4">
    <source>
        <dbReference type="ARBA" id="ARBA00023136"/>
    </source>
</evidence>
<sequence>MIMTGFNVCSRLRIMKKWIIVTVVMLVVLVNEWLSYTFTAVRWPSVPSTQGDSVRVLFAADPQILSFQSDSEPAFPLNLVTIWDADRFVSRGFHLALWWTRPDIVVFLGDLLNDGSIFNDSDFNSSLHHFRHLMHIPNYVKHTIFVPGDNDIGGEGLDQVTEHKVRRFFSFFNQTTTQQYKFVDFIQMRAMDDYDIATSTLPRKDGRIRVLLSHMPLLLKTKSTIKKKILEQHPSFIFSGHDHGSFHFKASKTEAHAHEFHLLREEHHVWEFEGAGAQLHEVSVPTCSYRMGKQDTGYGLAVIEGSGKVLYTVLWLPSRFTQLWIYLTALGLILTILLFGFINPIKNFLFQYLRAHHHAFTFLKVTLKYHRV</sequence>
<keyword evidence="3 5" id="KW-1133">Transmembrane helix</keyword>
<dbReference type="PANTHER" id="PTHR13315">
    <property type="entry name" value="METALLO PHOSPHOESTERASE RELATED"/>
    <property type="match status" value="1"/>
</dbReference>
<feature type="transmembrane region" description="Helical" evidence="5">
    <location>
        <begin position="323"/>
        <end position="342"/>
    </location>
</feature>
<comment type="subcellular location">
    <subcellularLocation>
        <location evidence="1">Membrane</location>
        <topology evidence="1">Multi-pass membrane protein</topology>
    </subcellularLocation>
</comment>
<gene>
    <name evidence="7" type="ORF">Pcinc_019165</name>
</gene>
<dbReference type="AlphaFoldDB" id="A0AAE1KLJ6"/>
<evidence type="ECO:0000256" key="5">
    <source>
        <dbReference type="SAM" id="Phobius"/>
    </source>
</evidence>
<evidence type="ECO:0000313" key="7">
    <source>
        <dbReference type="EMBL" id="KAK3875993.1"/>
    </source>
</evidence>
<dbReference type="Gene3D" id="3.60.21.10">
    <property type="match status" value="1"/>
</dbReference>
<dbReference type="GO" id="GO:0005783">
    <property type="term" value="C:endoplasmic reticulum"/>
    <property type="evidence" value="ECO:0007669"/>
    <property type="project" value="TreeGrafter"/>
</dbReference>
<dbReference type="GO" id="GO:0016020">
    <property type="term" value="C:membrane"/>
    <property type="evidence" value="ECO:0007669"/>
    <property type="project" value="UniProtKB-SubCell"/>
</dbReference>
<evidence type="ECO:0000259" key="6">
    <source>
        <dbReference type="Pfam" id="PF00149"/>
    </source>
</evidence>
<keyword evidence="2 5" id="KW-0812">Transmembrane</keyword>
<reference evidence="7" key="1">
    <citation type="submission" date="2023-10" db="EMBL/GenBank/DDBJ databases">
        <title>Genome assemblies of two species of porcelain crab, Petrolisthes cinctipes and Petrolisthes manimaculis (Anomura: Porcellanidae).</title>
        <authorList>
            <person name="Angst P."/>
        </authorList>
    </citation>
    <scope>NUCLEOTIDE SEQUENCE</scope>
    <source>
        <strain evidence="7">PB745_01</strain>
        <tissue evidence="7">Gill</tissue>
    </source>
</reference>
<protein>
    <recommendedName>
        <fullName evidence="6">Calcineurin-like phosphoesterase domain-containing protein</fullName>
    </recommendedName>
</protein>
<dbReference type="InterPro" id="IPR033308">
    <property type="entry name" value="PGAP5/Cdc1/Ted1"/>
</dbReference>
<accession>A0AAE1KLJ6</accession>
<dbReference type="InterPro" id="IPR029052">
    <property type="entry name" value="Metallo-depent_PP-like"/>
</dbReference>
<dbReference type="Pfam" id="PF00149">
    <property type="entry name" value="Metallophos"/>
    <property type="match status" value="1"/>
</dbReference>
<dbReference type="Proteomes" id="UP001286313">
    <property type="component" value="Unassembled WGS sequence"/>
</dbReference>
<dbReference type="PANTHER" id="PTHR13315:SF4">
    <property type="entry name" value="METALLOPHOSPHOESTERASE, ISOFORM E"/>
    <property type="match status" value="1"/>
</dbReference>
<dbReference type="SUPFAM" id="SSF56300">
    <property type="entry name" value="Metallo-dependent phosphatases"/>
    <property type="match status" value="1"/>
</dbReference>
<proteinExistence type="predicted"/>
<dbReference type="GO" id="GO:0016787">
    <property type="term" value="F:hydrolase activity"/>
    <property type="evidence" value="ECO:0007669"/>
    <property type="project" value="InterPro"/>
</dbReference>
<evidence type="ECO:0000256" key="2">
    <source>
        <dbReference type="ARBA" id="ARBA00022692"/>
    </source>
</evidence>
<evidence type="ECO:0000313" key="8">
    <source>
        <dbReference type="Proteomes" id="UP001286313"/>
    </source>
</evidence>
<keyword evidence="8" id="KW-1185">Reference proteome</keyword>
<evidence type="ECO:0000256" key="1">
    <source>
        <dbReference type="ARBA" id="ARBA00004141"/>
    </source>
</evidence>
<dbReference type="InterPro" id="IPR004843">
    <property type="entry name" value="Calcineurin-like_PHP"/>
</dbReference>
<dbReference type="GO" id="GO:0006506">
    <property type="term" value="P:GPI anchor biosynthetic process"/>
    <property type="evidence" value="ECO:0007669"/>
    <property type="project" value="InterPro"/>
</dbReference>
<keyword evidence="4 5" id="KW-0472">Membrane</keyword>
<comment type="caution">
    <text evidence="7">The sequence shown here is derived from an EMBL/GenBank/DDBJ whole genome shotgun (WGS) entry which is preliminary data.</text>
</comment>
<feature type="domain" description="Calcineurin-like phosphoesterase" evidence="6">
    <location>
        <begin position="100"/>
        <end position="244"/>
    </location>
</feature>
<dbReference type="EMBL" id="JAWQEG010001884">
    <property type="protein sequence ID" value="KAK3875993.1"/>
    <property type="molecule type" value="Genomic_DNA"/>
</dbReference>